<dbReference type="Gene3D" id="3.10.180.10">
    <property type="entry name" value="2,3-Dihydroxybiphenyl 1,2-Dioxygenase, domain 1"/>
    <property type="match status" value="1"/>
</dbReference>
<reference evidence="3" key="1">
    <citation type="submission" date="2016-10" db="EMBL/GenBank/DDBJ databases">
        <authorList>
            <person name="Varghese N."/>
            <person name="Submissions S."/>
        </authorList>
    </citation>
    <scope>NUCLEOTIDE SEQUENCE [LARGE SCALE GENOMIC DNA]</scope>
    <source>
        <strain evidence="3">XBD2006</strain>
    </source>
</reference>
<keyword evidence="1" id="KW-0472">Membrane</keyword>
<dbReference type="RefSeq" id="WP_330390012.1">
    <property type="nucleotide sequence ID" value="NZ_FMUR01000008.1"/>
</dbReference>
<dbReference type="SUPFAM" id="SSF54593">
    <property type="entry name" value="Glyoxalase/Bleomycin resistance protein/Dihydroxybiphenyl dioxygenase"/>
    <property type="match status" value="1"/>
</dbReference>
<name>A0A1G5DD59_9FIRM</name>
<keyword evidence="3" id="KW-1185">Reference proteome</keyword>
<feature type="transmembrane region" description="Helical" evidence="1">
    <location>
        <begin position="12"/>
        <end position="36"/>
    </location>
</feature>
<keyword evidence="1" id="KW-1133">Transmembrane helix</keyword>
<dbReference type="AlphaFoldDB" id="A0A1G5DD59"/>
<organism evidence="2 3">
    <name type="scientific">Butyrivibrio hungatei</name>
    <dbReference type="NCBI Taxonomy" id="185008"/>
    <lineage>
        <taxon>Bacteria</taxon>
        <taxon>Bacillati</taxon>
        <taxon>Bacillota</taxon>
        <taxon>Clostridia</taxon>
        <taxon>Lachnospirales</taxon>
        <taxon>Lachnospiraceae</taxon>
        <taxon>Butyrivibrio</taxon>
    </lineage>
</organism>
<proteinExistence type="predicted"/>
<evidence type="ECO:0000313" key="2">
    <source>
        <dbReference type="EMBL" id="SCY12703.1"/>
    </source>
</evidence>
<protein>
    <submittedName>
        <fullName evidence="2">Uncharacterized protein</fullName>
    </submittedName>
</protein>
<accession>A0A1G5DD59</accession>
<gene>
    <name evidence="2" type="ORF">SAMN02910451_01467</name>
</gene>
<dbReference type="EMBL" id="FMUR01000008">
    <property type="protein sequence ID" value="SCY12703.1"/>
    <property type="molecule type" value="Genomic_DNA"/>
</dbReference>
<dbReference type="InterPro" id="IPR029068">
    <property type="entry name" value="Glyas_Bleomycin-R_OHBP_Dase"/>
</dbReference>
<evidence type="ECO:0000256" key="1">
    <source>
        <dbReference type="SAM" id="Phobius"/>
    </source>
</evidence>
<keyword evidence="1" id="KW-0812">Transmembrane</keyword>
<sequence length="181" mass="20701">MATTELVTTNWFLIFWDIVNLILRLIILAAIVMGIIKGARYIKKIIKFIDKAERYIDEKDAANVMNCTIASLYVCVKDMERAVKFYEDFFACPVTERDEIYSVFDIGGFRYGLFAFQKMNEEHVFGSNCLPSIGFGSVEVLKDKISGKEICFPLTRIKNNWVAEFVDSEGNHIEVTAPVKE</sequence>
<dbReference type="Proteomes" id="UP000183047">
    <property type="component" value="Unassembled WGS sequence"/>
</dbReference>
<evidence type="ECO:0000313" key="3">
    <source>
        <dbReference type="Proteomes" id="UP000183047"/>
    </source>
</evidence>